<organism evidence="16 17">
    <name type="scientific">Neotoma lepida</name>
    <name type="common">Desert woodrat</name>
    <dbReference type="NCBI Taxonomy" id="56216"/>
    <lineage>
        <taxon>Eukaryota</taxon>
        <taxon>Metazoa</taxon>
        <taxon>Chordata</taxon>
        <taxon>Craniata</taxon>
        <taxon>Vertebrata</taxon>
        <taxon>Euteleostomi</taxon>
        <taxon>Mammalia</taxon>
        <taxon>Eutheria</taxon>
        <taxon>Euarchontoglires</taxon>
        <taxon>Glires</taxon>
        <taxon>Rodentia</taxon>
        <taxon>Myomorpha</taxon>
        <taxon>Muroidea</taxon>
        <taxon>Cricetidae</taxon>
        <taxon>Neotominae</taxon>
        <taxon>Neotoma</taxon>
    </lineage>
</organism>
<comment type="similarity">
    <text evidence="14">Belongs to the amiloride-sensitive sodium channel (TC 1.A.6) family.</text>
</comment>
<keyword evidence="6" id="KW-0915">Sodium</keyword>
<evidence type="ECO:0000313" key="17">
    <source>
        <dbReference type="Proteomes" id="UP000092124"/>
    </source>
</evidence>
<evidence type="ECO:0000256" key="14">
    <source>
        <dbReference type="RuleBase" id="RU000679"/>
    </source>
</evidence>
<name>A0A1A6H950_NEOLE</name>
<evidence type="ECO:0000256" key="13">
    <source>
        <dbReference type="ARBA" id="ARBA00050055"/>
    </source>
</evidence>
<gene>
    <name evidence="16" type="ORF">A6R68_14627</name>
</gene>
<dbReference type="GO" id="GO:0034706">
    <property type="term" value="C:sodium channel complex"/>
    <property type="evidence" value="ECO:0007669"/>
    <property type="project" value="TreeGrafter"/>
</dbReference>
<evidence type="ECO:0000256" key="6">
    <source>
        <dbReference type="ARBA" id="ARBA00023053"/>
    </source>
</evidence>
<comment type="subcellular location">
    <subcellularLocation>
        <location evidence="1">Apical cell membrane</location>
        <topology evidence="1">Multi-pass membrane protein</topology>
    </subcellularLocation>
</comment>
<dbReference type="STRING" id="56216.A0A1A6H950"/>
<evidence type="ECO:0000313" key="16">
    <source>
        <dbReference type="EMBL" id="OBS74824.1"/>
    </source>
</evidence>
<protein>
    <recommendedName>
        <fullName evidence="12">Epithelial sodium channel subunit gamma</fullName>
    </recommendedName>
    <alternativeName>
        <fullName evidence="13">Amiloride-sensitive sodium channel subunit gamma</fullName>
    </alternativeName>
</protein>
<feature type="compositionally biased region" description="Polar residues" evidence="15">
    <location>
        <begin position="182"/>
        <end position="191"/>
    </location>
</feature>
<accession>A0A1A6H950</accession>
<keyword evidence="2 14" id="KW-0813">Transport</keyword>
<evidence type="ECO:0000256" key="11">
    <source>
        <dbReference type="ARBA" id="ARBA00023303"/>
    </source>
</evidence>
<evidence type="ECO:0000256" key="7">
    <source>
        <dbReference type="ARBA" id="ARBA00023065"/>
    </source>
</evidence>
<feature type="non-terminal residue" evidence="16">
    <location>
        <position position="1"/>
    </location>
</feature>
<reference evidence="16 17" key="1">
    <citation type="submission" date="2016-06" db="EMBL/GenBank/DDBJ databases">
        <title>The Draft Genome Sequence and Annotation of the Desert Woodrat Neotoma lepida.</title>
        <authorList>
            <person name="Campbell M."/>
            <person name="Oakeson K.F."/>
            <person name="Yandell M."/>
            <person name="Halpert J.R."/>
            <person name="Dearing D."/>
        </authorList>
    </citation>
    <scope>NUCLEOTIDE SEQUENCE [LARGE SCALE GENOMIC DNA]</scope>
    <source>
        <strain evidence="16">417</strain>
        <tissue evidence="16">Liver</tissue>
    </source>
</reference>
<keyword evidence="4 14" id="KW-0812">Transmembrane</keyword>
<dbReference type="Gene3D" id="1.10.287.820">
    <property type="entry name" value="Acid-sensing ion channel domain"/>
    <property type="match status" value="1"/>
</dbReference>
<dbReference type="Pfam" id="PF00858">
    <property type="entry name" value="ASC"/>
    <property type="match status" value="1"/>
</dbReference>
<keyword evidence="11 14" id="KW-0407">Ion channel</keyword>
<dbReference type="Proteomes" id="UP000092124">
    <property type="component" value="Unassembled WGS sequence"/>
</dbReference>
<evidence type="ECO:0000256" key="15">
    <source>
        <dbReference type="SAM" id="MobiDB-lite"/>
    </source>
</evidence>
<evidence type="ECO:0000256" key="3">
    <source>
        <dbReference type="ARBA" id="ARBA00022461"/>
    </source>
</evidence>
<evidence type="ECO:0000256" key="12">
    <source>
        <dbReference type="ARBA" id="ARBA00050028"/>
    </source>
</evidence>
<sequence>TESFKLSEPYSQCTEDGSDVPITNIYNAAYSLQICLYSCFQTKMVEKCGCAQYSQPLPPAANYCNYQQHPNWMYCYYQLYQDFVREELGCQSVCKQSCSFKEWTLTTSLAQWPSEASEKWLLNVLTWDQSQQINKKLNKTDLAKLLIFYKDLNQRSIMESPANSWQKAKDWWARRRAPPSPETRSSHQGQDNPALDTDDDLPTFTSAMRLPPAPEATVPGTPPPRYNTLRLDSAFSSQLTDTQLTNES</sequence>
<keyword evidence="8" id="KW-0472">Membrane</keyword>
<dbReference type="PANTHER" id="PTHR11690:SF19">
    <property type="entry name" value="AMILORIDE-SENSITIVE SODIUM CHANNEL SUBUNIT GAMMA"/>
    <property type="match status" value="1"/>
</dbReference>
<evidence type="ECO:0000256" key="1">
    <source>
        <dbReference type="ARBA" id="ARBA00004424"/>
    </source>
</evidence>
<keyword evidence="9" id="KW-1015">Disulfide bond</keyword>
<dbReference type="OrthoDB" id="6021021at2759"/>
<dbReference type="PRINTS" id="PR01078">
    <property type="entry name" value="AMINACHANNEL"/>
</dbReference>
<keyword evidence="17" id="KW-1185">Reference proteome</keyword>
<keyword evidence="3 14" id="KW-0894">Sodium channel</keyword>
<keyword evidence="5" id="KW-1133">Transmembrane helix</keyword>
<feature type="compositionally biased region" description="Polar residues" evidence="15">
    <location>
        <begin position="234"/>
        <end position="248"/>
    </location>
</feature>
<evidence type="ECO:0000256" key="4">
    <source>
        <dbReference type="ARBA" id="ARBA00022692"/>
    </source>
</evidence>
<dbReference type="GO" id="GO:0015280">
    <property type="term" value="F:ligand-gated sodium channel activity"/>
    <property type="evidence" value="ECO:0007669"/>
    <property type="project" value="TreeGrafter"/>
</dbReference>
<dbReference type="InterPro" id="IPR001873">
    <property type="entry name" value="ENaC"/>
</dbReference>
<keyword evidence="10 14" id="KW-0739">Sodium transport</keyword>
<dbReference type="PROSITE" id="PS01206">
    <property type="entry name" value="ASC"/>
    <property type="match status" value="1"/>
</dbReference>
<evidence type="ECO:0000256" key="10">
    <source>
        <dbReference type="ARBA" id="ARBA00023201"/>
    </source>
</evidence>
<dbReference type="GO" id="GO:0016324">
    <property type="term" value="C:apical plasma membrane"/>
    <property type="evidence" value="ECO:0007669"/>
    <property type="project" value="UniProtKB-SubCell"/>
</dbReference>
<evidence type="ECO:0000256" key="2">
    <source>
        <dbReference type="ARBA" id="ARBA00022448"/>
    </source>
</evidence>
<proteinExistence type="inferred from homology"/>
<evidence type="ECO:0000256" key="8">
    <source>
        <dbReference type="ARBA" id="ARBA00023136"/>
    </source>
</evidence>
<dbReference type="InterPro" id="IPR020903">
    <property type="entry name" value="ENaC_CS"/>
</dbReference>
<dbReference type="PANTHER" id="PTHR11690">
    <property type="entry name" value="AMILORIDE-SENSITIVE SODIUM CHANNEL-RELATED"/>
    <property type="match status" value="1"/>
</dbReference>
<dbReference type="EMBL" id="LZPO01044392">
    <property type="protein sequence ID" value="OBS74824.1"/>
    <property type="molecule type" value="Genomic_DNA"/>
</dbReference>
<feature type="region of interest" description="Disordered" evidence="15">
    <location>
        <begin position="169"/>
        <end position="248"/>
    </location>
</feature>
<evidence type="ECO:0000256" key="5">
    <source>
        <dbReference type="ARBA" id="ARBA00022989"/>
    </source>
</evidence>
<dbReference type="AlphaFoldDB" id="A0A1A6H950"/>
<evidence type="ECO:0000256" key="9">
    <source>
        <dbReference type="ARBA" id="ARBA00023157"/>
    </source>
</evidence>
<keyword evidence="7 14" id="KW-0406">Ion transport</keyword>
<comment type="caution">
    <text evidence="16">The sequence shown here is derived from an EMBL/GenBank/DDBJ whole genome shotgun (WGS) entry which is preliminary data.</text>
</comment>